<sequence>MARGQALIIDDSSTARIILARLLQKADLVTKGAASAEEGFKMLQTESYDLIFLDHLLPGMNGFQALEQLKNNPETANIPVFMYTSQNADKYLEDAKARGASGVISKQVDREQLLAMIESILAGTEDEAPLLDFPEETTVGAESPDPDELMLNRRLTGRLSTLEIAYEETHDELHQLKSLLATIQARQEEALDRRYRKLRLYWLLTVTAFAIAAVFFVFKVVELEQLMNSINQQFEVIQEIVSALVDLNGGGKE</sequence>
<keyword evidence="4" id="KW-0472">Membrane</keyword>
<gene>
    <name evidence="6" type="ORF">J057_23990</name>
</gene>
<dbReference type="GO" id="GO:0000160">
    <property type="term" value="P:phosphorelay signal transduction system"/>
    <property type="evidence" value="ECO:0007669"/>
    <property type="project" value="InterPro"/>
</dbReference>
<feature type="domain" description="Response regulatory" evidence="5">
    <location>
        <begin position="5"/>
        <end position="121"/>
    </location>
</feature>
<dbReference type="OrthoDB" id="236568at2"/>
<keyword evidence="3" id="KW-0175">Coiled coil</keyword>
<evidence type="ECO:0000259" key="5">
    <source>
        <dbReference type="PROSITE" id="PS50110"/>
    </source>
</evidence>
<dbReference type="PROSITE" id="PS50110">
    <property type="entry name" value="RESPONSE_REGULATORY"/>
    <property type="match status" value="1"/>
</dbReference>
<dbReference type="EMBL" id="APLQ01000014">
    <property type="protein sequence ID" value="ENO14510.1"/>
    <property type="molecule type" value="Genomic_DNA"/>
</dbReference>
<comment type="caution">
    <text evidence="6">The sequence shown here is derived from an EMBL/GenBank/DDBJ whole genome shotgun (WGS) entry which is preliminary data.</text>
</comment>
<dbReference type="InterPro" id="IPR001789">
    <property type="entry name" value="Sig_transdc_resp-reg_receiver"/>
</dbReference>
<dbReference type="AlphaFoldDB" id="N6VW92"/>
<dbReference type="SUPFAM" id="SSF52172">
    <property type="entry name" value="CheY-like"/>
    <property type="match status" value="1"/>
</dbReference>
<reference evidence="6 7" key="1">
    <citation type="journal article" date="2013" name="Genome Announc.">
        <title>Genome Sequence of the Polycyclic Aromatic Hydrocarbon-Degrading Bacterium Strain Marinobacter nanhaiticus D15-8WT.</title>
        <authorList>
            <person name="Cui Z."/>
            <person name="Gao W."/>
            <person name="Li Q."/>
            <person name="Xu G."/>
            <person name="Zheng L."/>
        </authorList>
    </citation>
    <scope>NUCLEOTIDE SEQUENCE [LARGE SCALE GENOMIC DNA]</scope>
    <source>
        <strain evidence="6 7">D15-8W</strain>
    </source>
</reference>
<protein>
    <submittedName>
        <fullName evidence="6">Response regulator</fullName>
    </submittedName>
</protein>
<dbReference type="STRING" id="626887.J057_23990"/>
<feature type="coiled-coil region" evidence="3">
    <location>
        <begin position="159"/>
        <end position="186"/>
    </location>
</feature>
<keyword evidence="4" id="KW-0812">Transmembrane</keyword>
<evidence type="ECO:0000256" key="1">
    <source>
        <dbReference type="ARBA" id="ARBA00022553"/>
    </source>
</evidence>
<accession>N6VW92</accession>
<evidence type="ECO:0000256" key="4">
    <source>
        <dbReference type="SAM" id="Phobius"/>
    </source>
</evidence>
<dbReference type="SMART" id="SM00448">
    <property type="entry name" value="REC"/>
    <property type="match status" value="1"/>
</dbReference>
<dbReference type="CDD" id="cd00156">
    <property type="entry name" value="REC"/>
    <property type="match status" value="1"/>
</dbReference>
<dbReference type="Gene3D" id="3.40.50.2300">
    <property type="match status" value="1"/>
</dbReference>
<dbReference type="Pfam" id="PF00072">
    <property type="entry name" value="Response_reg"/>
    <property type="match status" value="1"/>
</dbReference>
<dbReference type="Proteomes" id="UP000013165">
    <property type="component" value="Unassembled WGS sequence"/>
</dbReference>
<keyword evidence="1 2" id="KW-0597">Phosphoprotein</keyword>
<organism evidence="6 7">
    <name type="scientific">Marinobacter nanhaiticus D15-8W</name>
    <dbReference type="NCBI Taxonomy" id="626887"/>
    <lineage>
        <taxon>Bacteria</taxon>
        <taxon>Pseudomonadati</taxon>
        <taxon>Pseudomonadota</taxon>
        <taxon>Gammaproteobacteria</taxon>
        <taxon>Pseudomonadales</taxon>
        <taxon>Marinobacteraceae</taxon>
        <taxon>Marinobacter</taxon>
    </lineage>
</organism>
<feature type="modified residue" description="4-aspartylphosphate" evidence="2">
    <location>
        <position position="54"/>
    </location>
</feature>
<feature type="transmembrane region" description="Helical" evidence="4">
    <location>
        <begin position="200"/>
        <end position="218"/>
    </location>
</feature>
<keyword evidence="7" id="KW-1185">Reference proteome</keyword>
<proteinExistence type="predicted"/>
<dbReference type="InterPro" id="IPR050595">
    <property type="entry name" value="Bact_response_regulator"/>
</dbReference>
<evidence type="ECO:0000313" key="6">
    <source>
        <dbReference type="EMBL" id="ENO14510.1"/>
    </source>
</evidence>
<evidence type="ECO:0000256" key="3">
    <source>
        <dbReference type="SAM" id="Coils"/>
    </source>
</evidence>
<name>N6VW92_9GAMM</name>
<dbReference type="PANTHER" id="PTHR44591">
    <property type="entry name" value="STRESS RESPONSE REGULATOR PROTEIN 1"/>
    <property type="match status" value="1"/>
</dbReference>
<dbReference type="PANTHER" id="PTHR44591:SF20">
    <property type="entry name" value="PROTEIN PILH"/>
    <property type="match status" value="1"/>
</dbReference>
<dbReference type="HOGENOM" id="CLU_1123483_0_0_6"/>
<dbReference type="PATRIC" id="fig|626887.3.peg.4802"/>
<dbReference type="InterPro" id="IPR011006">
    <property type="entry name" value="CheY-like_superfamily"/>
</dbReference>
<keyword evidence="4" id="KW-1133">Transmembrane helix</keyword>
<evidence type="ECO:0000256" key="2">
    <source>
        <dbReference type="PROSITE-ProRule" id="PRU00169"/>
    </source>
</evidence>
<dbReference type="RefSeq" id="WP_004582727.1">
    <property type="nucleotide sequence ID" value="NZ_AP028878.1"/>
</dbReference>
<dbReference type="eggNOG" id="COG3706">
    <property type="taxonomic scope" value="Bacteria"/>
</dbReference>
<evidence type="ECO:0000313" key="7">
    <source>
        <dbReference type="Proteomes" id="UP000013165"/>
    </source>
</evidence>